<proteinExistence type="predicted"/>
<dbReference type="Proteomes" id="UP000749320">
    <property type="component" value="Unassembled WGS sequence"/>
</dbReference>
<feature type="non-terminal residue" evidence="2">
    <location>
        <position position="171"/>
    </location>
</feature>
<name>A0A921GA71_9FIRM</name>
<keyword evidence="1" id="KW-1133">Transmembrane helix</keyword>
<keyword evidence="1" id="KW-0812">Transmembrane</keyword>
<feature type="transmembrane region" description="Helical" evidence="1">
    <location>
        <begin position="99"/>
        <end position="123"/>
    </location>
</feature>
<accession>A0A921GA71</accession>
<gene>
    <name evidence="2" type="ORF">K8V91_06370</name>
</gene>
<reference evidence="2" key="1">
    <citation type="journal article" date="2021" name="PeerJ">
        <title>Extensive microbial diversity within the chicken gut microbiome revealed by metagenomics and culture.</title>
        <authorList>
            <person name="Gilroy R."/>
            <person name="Ravi A."/>
            <person name="Getino M."/>
            <person name="Pursley I."/>
            <person name="Horton D.L."/>
            <person name="Alikhan N.F."/>
            <person name="Baker D."/>
            <person name="Gharbi K."/>
            <person name="Hall N."/>
            <person name="Watson M."/>
            <person name="Adriaenssens E.M."/>
            <person name="Foster-Nyarko E."/>
            <person name="Jarju S."/>
            <person name="Secka A."/>
            <person name="Antonio M."/>
            <person name="Oren A."/>
            <person name="Chaudhuri R.R."/>
            <person name="La Ragione R."/>
            <person name="Hildebrand F."/>
            <person name="Pallen M.J."/>
        </authorList>
    </citation>
    <scope>NUCLEOTIDE SEQUENCE</scope>
    <source>
        <strain evidence="2">CHK193-16274</strain>
    </source>
</reference>
<reference evidence="2" key="2">
    <citation type="submission" date="2021-09" db="EMBL/GenBank/DDBJ databases">
        <authorList>
            <person name="Gilroy R."/>
        </authorList>
    </citation>
    <scope>NUCLEOTIDE SEQUENCE</scope>
    <source>
        <strain evidence="2">CHK193-16274</strain>
    </source>
</reference>
<evidence type="ECO:0000313" key="2">
    <source>
        <dbReference type="EMBL" id="HJF40533.1"/>
    </source>
</evidence>
<feature type="transmembrane region" description="Helical" evidence="1">
    <location>
        <begin position="12"/>
        <end position="33"/>
    </location>
</feature>
<evidence type="ECO:0000256" key="1">
    <source>
        <dbReference type="SAM" id="Phobius"/>
    </source>
</evidence>
<dbReference type="EMBL" id="DYWV01000215">
    <property type="protein sequence ID" value="HJF40533.1"/>
    <property type="molecule type" value="Genomic_DNA"/>
</dbReference>
<dbReference type="AlphaFoldDB" id="A0A921GA71"/>
<evidence type="ECO:0000313" key="3">
    <source>
        <dbReference type="Proteomes" id="UP000749320"/>
    </source>
</evidence>
<comment type="caution">
    <text evidence="2">The sequence shown here is derived from an EMBL/GenBank/DDBJ whole genome shotgun (WGS) entry which is preliminary data.</text>
</comment>
<keyword evidence="1" id="KW-0472">Membrane</keyword>
<sequence length="171" mass="20140">MILENKVHLKKFLLISIIPIIVFLIIGNIFFFYQYHSYTQNYNNKIASLVNLLDKEYPDIDRNELISILNSDDKVSEDIFSRYGIDIQNESIIIENDRLFSGFIIVYNILFIGLALSIILLYLKHEKVQNKEIKKIVKCIEEINKKNYSINIDENSEDELSILKNELYKIT</sequence>
<organism evidence="2 3">
    <name type="scientific">Thomasclavelia spiroformis</name>
    <dbReference type="NCBI Taxonomy" id="29348"/>
    <lineage>
        <taxon>Bacteria</taxon>
        <taxon>Bacillati</taxon>
        <taxon>Bacillota</taxon>
        <taxon>Erysipelotrichia</taxon>
        <taxon>Erysipelotrichales</taxon>
        <taxon>Coprobacillaceae</taxon>
        <taxon>Thomasclavelia</taxon>
    </lineage>
</organism>
<protein>
    <submittedName>
        <fullName evidence="2">Uncharacterized protein</fullName>
    </submittedName>
</protein>